<organism evidence="2 3">
    <name type="scientific">Eumeta variegata</name>
    <name type="common">Bagworm moth</name>
    <name type="synonym">Eumeta japonica</name>
    <dbReference type="NCBI Taxonomy" id="151549"/>
    <lineage>
        <taxon>Eukaryota</taxon>
        <taxon>Metazoa</taxon>
        <taxon>Ecdysozoa</taxon>
        <taxon>Arthropoda</taxon>
        <taxon>Hexapoda</taxon>
        <taxon>Insecta</taxon>
        <taxon>Pterygota</taxon>
        <taxon>Neoptera</taxon>
        <taxon>Endopterygota</taxon>
        <taxon>Lepidoptera</taxon>
        <taxon>Glossata</taxon>
        <taxon>Ditrysia</taxon>
        <taxon>Tineoidea</taxon>
        <taxon>Psychidae</taxon>
        <taxon>Oiketicinae</taxon>
        <taxon>Eumeta</taxon>
    </lineage>
</organism>
<dbReference type="AlphaFoldDB" id="A0A4C1XI60"/>
<feature type="region of interest" description="Disordered" evidence="1">
    <location>
        <begin position="27"/>
        <end position="62"/>
    </location>
</feature>
<reference evidence="2 3" key="1">
    <citation type="journal article" date="2019" name="Commun. Biol.">
        <title>The bagworm genome reveals a unique fibroin gene that provides high tensile strength.</title>
        <authorList>
            <person name="Kono N."/>
            <person name="Nakamura H."/>
            <person name="Ohtoshi R."/>
            <person name="Tomita M."/>
            <person name="Numata K."/>
            <person name="Arakawa K."/>
        </authorList>
    </citation>
    <scope>NUCLEOTIDE SEQUENCE [LARGE SCALE GENOMIC DNA]</scope>
</reference>
<dbReference type="EMBL" id="BGZK01000858">
    <property type="protein sequence ID" value="GBP63098.1"/>
    <property type="molecule type" value="Genomic_DNA"/>
</dbReference>
<proteinExistence type="predicted"/>
<name>A0A4C1XI60_EUMVA</name>
<feature type="compositionally biased region" description="Basic and acidic residues" evidence="1">
    <location>
        <begin position="28"/>
        <end position="44"/>
    </location>
</feature>
<accession>A0A4C1XI60</accession>
<gene>
    <name evidence="2" type="ORF">EVAR_50054_1</name>
</gene>
<evidence type="ECO:0000313" key="3">
    <source>
        <dbReference type="Proteomes" id="UP000299102"/>
    </source>
</evidence>
<evidence type="ECO:0000256" key="1">
    <source>
        <dbReference type="SAM" id="MobiDB-lite"/>
    </source>
</evidence>
<comment type="caution">
    <text evidence="2">The sequence shown here is derived from an EMBL/GenBank/DDBJ whole genome shotgun (WGS) entry which is preliminary data.</text>
</comment>
<protein>
    <submittedName>
        <fullName evidence="2">Uncharacterized protein</fullName>
    </submittedName>
</protein>
<dbReference type="Proteomes" id="UP000299102">
    <property type="component" value="Unassembled WGS sequence"/>
</dbReference>
<sequence length="80" mass="8602">MYPPCAPPDALMTDRYPLSELLIGAEGSELRTGRRSGECRREPESAAGSGPTPQGAPQSPALAMAKRDSFVITYEFPALY</sequence>
<evidence type="ECO:0000313" key="2">
    <source>
        <dbReference type="EMBL" id="GBP63098.1"/>
    </source>
</evidence>
<keyword evidence="3" id="KW-1185">Reference proteome</keyword>